<dbReference type="InterPro" id="IPR016181">
    <property type="entry name" value="Acyl_CoA_acyltransferase"/>
</dbReference>
<gene>
    <name evidence="2" type="ORF">ACFOPQ_18190</name>
</gene>
<dbReference type="Pfam" id="PF00583">
    <property type="entry name" value="Acetyltransf_1"/>
    <property type="match status" value="1"/>
</dbReference>
<organism evidence="2 3">
    <name type="scientific">Deinococcus antarcticus</name>
    <dbReference type="NCBI Taxonomy" id="1298767"/>
    <lineage>
        <taxon>Bacteria</taxon>
        <taxon>Thermotogati</taxon>
        <taxon>Deinococcota</taxon>
        <taxon>Deinococci</taxon>
        <taxon>Deinococcales</taxon>
        <taxon>Deinococcaceae</taxon>
        <taxon>Deinococcus</taxon>
    </lineage>
</organism>
<evidence type="ECO:0000259" key="1">
    <source>
        <dbReference type="PROSITE" id="PS51186"/>
    </source>
</evidence>
<sequence length="192" mass="22166">MTVTPLTGQELQAVIPDLARLRMGIFRDFPYLYEGNQQYEEQYLSTYAQAPGMFVAVARDAGRVVGVSTALPLAHETAEVQRPFLNHPEFNVQDILYLGESLLLPHYRGRGLGHQFFDLRERHARTLGLNVTTFCAVQRPENHPARPASYRPLHAFWRSRGYTERPDLTTEMHWQDVGQSVETPHEMRFWVK</sequence>
<dbReference type="PROSITE" id="PS51186">
    <property type="entry name" value="GNAT"/>
    <property type="match status" value="1"/>
</dbReference>
<comment type="caution">
    <text evidence="2">The sequence shown here is derived from an EMBL/GenBank/DDBJ whole genome shotgun (WGS) entry which is preliminary data.</text>
</comment>
<dbReference type="EMBL" id="JBHRZF010000211">
    <property type="protein sequence ID" value="MFC3862699.1"/>
    <property type="molecule type" value="Genomic_DNA"/>
</dbReference>
<keyword evidence="2" id="KW-0012">Acyltransferase</keyword>
<dbReference type="Proteomes" id="UP001595748">
    <property type="component" value="Unassembled WGS sequence"/>
</dbReference>
<keyword evidence="3" id="KW-1185">Reference proteome</keyword>
<dbReference type="Gene3D" id="3.40.630.30">
    <property type="match status" value="1"/>
</dbReference>
<dbReference type="RefSeq" id="WP_380080639.1">
    <property type="nucleotide sequence ID" value="NZ_JBHRZF010000211.1"/>
</dbReference>
<reference evidence="3" key="1">
    <citation type="journal article" date="2019" name="Int. J. Syst. Evol. Microbiol.">
        <title>The Global Catalogue of Microorganisms (GCM) 10K type strain sequencing project: providing services to taxonomists for standard genome sequencing and annotation.</title>
        <authorList>
            <consortium name="The Broad Institute Genomics Platform"/>
            <consortium name="The Broad Institute Genome Sequencing Center for Infectious Disease"/>
            <person name="Wu L."/>
            <person name="Ma J."/>
        </authorList>
    </citation>
    <scope>NUCLEOTIDE SEQUENCE [LARGE SCALE GENOMIC DNA]</scope>
    <source>
        <strain evidence="3">CCTCC AB 2013263</strain>
    </source>
</reference>
<evidence type="ECO:0000313" key="3">
    <source>
        <dbReference type="Proteomes" id="UP001595748"/>
    </source>
</evidence>
<accession>A0ABV8AB33</accession>
<dbReference type="SUPFAM" id="SSF55729">
    <property type="entry name" value="Acyl-CoA N-acyltransferases (Nat)"/>
    <property type="match status" value="1"/>
</dbReference>
<proteinExistence type="predicted"/>
<dbReference type="InterPro" id="IPR000182">
    <property type="entry name" value="GNAT_dom"/>
</dbReference>
<protein>
    <submittedName>
        <fullName evidence="2">GNAT family N-acetyltransferase</fullName>
        <ecNumber evidence="2">2.3.-.-</ecNumber>
    </submittedName>
</protein>
<feature type="domain" description="N-acetyltransferase" evidence="1">
    <location>
        <begin position="1"/>
        <end position="188"/>
    </location>
</feature>
<dbReference type="EC" id="2.3.-.-" evidence="2"/>
<name>A0ABV8AB33_9DEIO</name>
<evidence type="ECO:0000313" key="2">
    <source>
        <dbReference type="EMBL" id="MFC3862699.1"/>
    </source>
</evidence>
<keyword evidence="2" id="KW-0808">Transferase</keyword>
<dbReference type="GO" id="GO:0016746">
    <property type="term" value="F:acyltransferase activity"/>
    <property type="evidence" value="ECO:0007669"/>
    <property type="project" value="UniProtKB-KW"/>
</dbReference>
<dbReference type="CDD" id="cd04301">
    <property type="entry name" value="NAT_SF"/>
    <property type="match status" value="1"/>
</dbReference>